<feature type="compositionally biased region" description="Low complexity" evidence="5">
    <location>
        <begin position="867"/>
        <end position="880"/>
    </location>
</feature>
<evidence type="ECO:0000256" key="1">
    <source>
        <dbReference type="ARBA" id="ARBA00010547"/>
    </source>
</evidence>
<dbReference type="GO" id="GO:0051301">
    <property type="term" value="P:cell division"/>
    <property type="evidence" value="ECO:0007669"/>
    <property type="project" value="UniProtKB-KW"/>
</dbReference>
<reference evidence="7" key="1">
    <citation type="submission" date="2021-02" db="EMBL/GenBank/DDBJ databases">
        <authorList>
            <person name="Nowell W R."/>
        </authorList>
    </citation>
    <scope>NUCLEOTIDE SEQUENCE</scope>
</reference>
<keyword evidence="2" id="KW-0132">Cell division</keyword>
<comment type="caution">
    <text evidence="7">The sequence shown here is derived from an EMBL/GenBank/DDBJ whole genome shotgun (WGS) entry which is preliminary data.</text>
</comment>
<dbReference type="GO" id="GO:0007091">
    <property type="term" value="P:metaphase/anaphase transition of mitotic cell cycle"/>
    <property type="evidence" value="ECO:0007669"/>
    <property type="project" value="TreeGrafter"/>
</dbReference>
<feature type="domain" description="Anaphase-promoting complex subunit 1 middle" evidence="6">
    <location>
        <begin position="1780"/>
        <end position="2024"/>
    </location>
</feature>
<keyword evidence="4" id="KW-0131">Cell cycle</keyword>
<evidence type="ECO:0000256" key="3">
    <source>
        <dbReference type="ARBA" id="ARBA00022776"/>
    </source>
</evidence>
<dbReference type="PANTHER" id="PTHR12827:SF3">
    <property type="entry name" value="ANAPHASE-PROMOTING COMPLEX SUBUNIT 1"/>
    <property type="match status" value="1"/>
</dbReference>
<sequence length="2648" mass="299195">MPKKTRECVICKKVEAISKKSYIIINSAESENKLRMGYWNRFGTDISAESLINSDAHKACYIKITRKLPPIKIQQQRVLKHSPLAKNGQNDVSLSKPVENPNAEEDTLEKEENHPNQQQTTSGQHADAYEIFNTCKELSMENITIEDQSNIGTSILNKIDYELNVNTKSRKKIISNRKNLKRYRSSSRRNSKRFSTLPSWNGENSTLNADDDTQLMNTFVNGFEELCHWLRNLLVKGEIVAMSDIKITYENILSRRKEPYSPAILLGNAIRARLELKFGDYIFFYRRSKSCKLLFTALYMLLVESYVASNILSNTITTPSSDSSLLVNKIRTFSESSPTEYHVNSIKQIWFNKLVTFIEEENLVLELSNWAEIETHANSLDSHIESTPERQMKDNKDLRIILMKLKQEEIFSSNAPQFRKLFSGKIIHDDIINNITNSFARGEEAMRSYIVDRLINKTIKIDEPLKAIMFLKLSDADHYVPGERPNTKKRNLLNTHSRDLSKNLNSIDRLMRDAVIIAEQRNITLSSVFSHEFTIAPLSLCDLRDYNIMYQQNKSSIIDYIKSQFSTSFSSSPPSIRETQALIIDGRSILQIKPVGKRVTVRQYANQLLKMIIVYNFNSYNRIDVVFDSPSYDLKCDDVLDSDYHQLVMNNEAIIASRIRECWSASTSIQTLPDGKVLVIAGPDESSVTLKKYFDPINDYLLVSNHAEAATRLFIHAQAISYENIKSIVCQSYDTDVIILGIAHALSLDVNNFFIKSFNTKGKFYTYINIREIALAIKKKFLIDPIILLVIHALSATENEVSQNVDSENNASTQESSDYESSSFFRSSHQSMSSINDDSDKVENDILSIIRMEHNYSKSSLDNGNQRKSINKSNSISSSRPLSQPVTSTPQKLKFTTITSRRAMTKENATTYEDISIVSFSPFQATYYNQVMQPAATISVSKVALFKPNGANYIEEDTTINTEQELWSISATSNRQGDEEIYARGSHIIWTYPLQNIQCPSYMEFNTDTIPKKLLWTKFDQCSMSCEHGGTEFPIVIEHNCLTVLGMDSGYTKVALPFSVSKVWSFQNGLMIERQSNDHYLPNLFSLSHPLDEVKPVISRHHGEWFYSFDKHVYTTAGLTSDEQLILRFDEIDRVHSLWLLRKCTDEDRHQATNMTLPTLNESQLGQGNNHQTLNTNTLLTQQNMSLAQISIMNNTLSRRSSILTTTVSGGTTTNVGTNSSPNPSHLLTNPRRLASMAVISRSPLSDSINRATTRLPSTQFLSSTTTATPFSCSTLTIGNVGGTTNLSQFPTTALIDRMGTNGSFMATLNADCAAHSNSIPDPLCPDYCVEFIWADTSFNSLSKDPEQCATKFFGVRDLSDHRWVAFLMPHVRQLRLVLLEKTTLGTVNTGVNKVETINARDAIFVASLKFLVVLDLSRSILLYSGASKIAKVLLHEETGPLSSHSFLRYTPYQRVRTSSRPTSFHRTPLPLKFPSSPVSSTLTPALNPQSFLCDESLNDLHPTTISNIHTPGGTTNTGNFLSITRYESLDDVRGRLFNLKLQNNRYYTVELPNICHTPLCLSALKAVCSCVPREVFNQFIAIFYSSNIDPINEHSPAEWYTFVKTLLTLIGYDLRKCSYIKRLESKSSSPTPPQTIKKTKIDINDIDEDWPFMLNEIRRIEPNLVKLFKKDDLTLQLLDKTPDLSHDEHDDGLNNLPIIPTNVDCLSDDENDENAAREWTHNISSTSSTSLLIEQGDTSTGSVEHPSPAIISNIFPQQRHKAVSSTPTLTHIDRNDKPKQQRINRYTTINSNDPLYAHAGQILCALHVIYEDLTLNHTKDCTPLLELLYLLACDFDLHEYRHYYLAENWKISKRVRKTHQLSPIASNIFMPRLFDQTPPSYLKWARLFLSKSDNGSQLSPFPYIASVTNRIVLCTKLLATYLYPGMSNVYLNYLCNIAANNNDGTSPSPMLFTSINTTKSDILSRHQQIIDAFLNDDLTSIEFDSLPLCVHAVLYEAISHVALHPKFDLPRKTYEFLGRQELSYHDPKLFDKNFHPGLISLRSLELIRVYGKDYHNDKTRLVESEVLKLRFPEDLRVQTIVECLQSSTPVMIDIAQRPNVTEQEVMENNERYLFSVAQRTMSLPFGRGALTLGTVYASPHDAFIIPELNLKGRVPSSTVIVNMTHIEVPQNITHWPLFHNGVAASLAINRHACDMGDNWIRSQILKNNDITNEQAGFLYGLGLIGHFKNLPKSLIYSLLQKANELTMMASLLGICVSNYKSMSLTLTSLLTIYIKSMLPQTLFEWEVPFGVQICGIMGLGLLYAGSGDRYISDILLAEIGKLPVSTGEKEMVILEREAYAFTSGIALGTVLFKKGLHNINSKEDFFTSGLLSYIIGKERVYSFGSLRTHIQVHEYGSMNANITATGAMIALGLTYFNTKNKDIAEWFTPNDIMRLIELIRPDLLLLRTVVYNLISWESITNTTEWIEKQIPVALSKNAFQTKISLNTFDAESITQAYCYLVSGVCFSLALKYAGTWNEQTANIIRTYFKQFQIYIDRSADVENDPDYYAPDTITLEFVISTLVLSLAMVMAGSGDLQLLNLLRALQTRVGPDRAHVTYGSHVAVSMALGLLLLGGGRYGLRNDDDAIPILLAAFYPHFPMSSNDNRL</sequence>
<evidence type="ECO:0000313" key="8">
    <source>
        <dbReference type="Proteomes" id="UP000663836"/>
    </source>
</evidence>
<dbReference type="Pfam" id="PF20518">
    <property type="entry name" value="Apc1_MidN"/>
    <property type="match status" value="1"/>
</dbReference>
<proteinExistence type="inferred from homology"/>
<accession>A0A819AIZ8</accession>
<dbReference type="InterPro" id="IPR024990">
    <property type="entry name" value="Apc1"/>
</dbReference>
<dbReference type="GO" id="GO:0060090">
    <property type="term" value="F:molecular adaptor activity"/>
    <property type="evidence" value="ECO:0007669"/>
    <property type="project" value="TreeGrafter"/>
</dbReference>
<gene>
    <name evidence="7" type="ORF">JBS370_LOCUS14210</name>
</gene>
<evidence type="ECO:0000259" key="6">
    <source>
        <dbReference type="Pfam" id="PF20518"/>
    </source>
</evidence>
<evidence type="ECO:0000256" key="5">
    <source>
        <dbReference type="SAM" id="MobiDB-lite"/>
    </source>
</evidence>
<evidence type="ECO:0000313" key="7">
    <source>
        <dbReference type="EMBL" id="CAF3780683.1"/>
    </source>
</evidence>
<dbReference type="GO" id="GO:0031145">
    <property type="term" value="P:anaphase-promoting complex-dependent catabolic process"/>
    <property type="evidence" value="ECO:0007669"/>
    <property type="project" value="TreeGrafter"/>
</dbReference>
<organism evidence="7 8">
    <name type="scientific">Rotaria sordida</name>
    <dbReference type="NCBI Taxonomy" id="392033"/>
    <lineage>
        <taxon>Eukaryota</taxon>
        <taxon>Metazoa</taxon>
        <taxon>Spiralia</taxon>
        <taxon>Gnathifera</taxon>
        <taxon>Rotifera</taxon>
        <taxon>Eurotatoria</taxon>
        <taxon>Bdelloidea</taxon>
        <taxon>Philodinida</taxon>
        <taxon>Philodinidae</taxon>
        <taxon>Rotaria</taxon>
    </lineage>
</organism>
<feature type="compositionally biased region" description="Polar residues" evidence="5">
    <location>
        <begin position="881"/>
        <end position="891"/>
    </location>
</feature>
<feature type="region of interest" description="Disordered" evidence="5">
    <location>
        <begin position="82"/>
        <end position="125"/>
    </location>
</feature>
<dbReference type="EMBL" id="CAJOBD010001265">
    <property type="protein sequence ID" value="CAF3780683.1"/>
    <property type="molecule type" value="Genomic_DNA"/>
</dbReference>
<feature type="compositionally biased region" description="Polar residues" evidence="5">
    <location>
        <begin position="115"/>
        <end position="124"/>
    </location>
</feature>
<protein>
    <recommendedName>
        <fullName evidence="6">Anaphase-promoting complex subunit 1 middle domain-containing protein</fullName>
    </recommendedName>
</protein>
<dbReference type="GO" id="GO:0070979">
    <property type="term" value="P:protein K11-linked ubiquitination"/>
    <property type="evidence" value="ECO:0007669"/>
    <property type="project" value="TreeGrafter"/>
</dbReference>
<dbReference type="GO" id="GO:0005680">
    <property type="term" value="C:anaphase-promoting complex"/>
    <property type="evidence" value="ECO:0007669"/>
    <property type="project" value="InterPro"/>
</dbReference>
<dbReference type="PANTHER" id="PTHR12827">
    <property type="entry name" value="MEIOTIC CHECKPOINT REGULATOR TSG24 FAMILY MEMBER"/>
    <property type="match status" value="1"/>
</dbReference>
<feature type="region of interest" description="Disordered" evidence="5">
    <location>
        <begin position="858"/>
        <end position="891"/>
    </location>
</feature>
<evidence type="ECO:0000256" key="4">
    <source>
        <dbReference type="ARBA" id="ARBA00023306"/>
    </source>
</evidence>
<dbReference type="Proteomes" id="UP000663836">
    <property type="component" value="Unassembled WGS sequence"/>
</dbReference>
<dbReference type="Gene3D" id="1.25.10.10">
    <property type="entry name" value="Leucine-rich Repeat Variant"/>
    <property type="match status" value="2"/>
</dbReference>
<dbReference type="InterPro" id="IPR046794">
    <property type="entry name" value="Apc1_MidN"/>
</dbReference>
<comment type="similarity">
    <text evidence="1">Belongs to the APC1 family.</text>
</comment>
<dbReference type="InterPro" id="IPR011989">
    <property type="entry name" value="ARM-like"/>
</dbReference>
<keyword evidence="3" id="KW-0498">Mitosis</keyword>
<evidence type="ECO:0000256" key="2">
    <source>
        <dbReference type="ARBA" id="ARBA00022618"/>
    </source>
</evidence>
<name>A0A819AIZ8_9BILA</name>